<evidence type="ECO:0000256" key="1">
    <source>
        <dbReference type="SAM" id="MobiDB-lite"/>
    </source>
</evidence>
<keyword evidence="3" id="KW-1185">Reference proteome</keyword>
<dbReference type="Proteomes" id="UP000613580">
    <property type="component" value="Unassembled WGS sequence"/>
</dbReference>
<accession>A0A8H6VWC3</accession>
<evidence type="ECO:0000313" key="3">
    <source>
        <dbReference type="Proteomes" id="UP000613580"/>
    </source>
</evidence>
<feature type="region of interest" description="Disordered" evidence="1">
    <location>
        <begin position="40"/>
        <end position="91"/>
    </location>
</feature>
<evidence type="ECO:0000313" key="2">
    <source>
        <dbReference type="EMBL" id="KAF7294346.1"/>
    </source>
</evidence>
<name>A0A8H6VWC3_MYCCL</name>
<dbReference type="EMBL" id="JACAZE010000019">
    <property type="protein sequence ID" value="KAF7294346.1"/>
    <property type="molecule type" value="Genomic_DNA"/>
</dbReference>
<dbReference type="AlphaFoldDB" id="A0A8H6VWC3"/>
<reference evidence="2" key="1">
    <citation type="submission" date="2020-05" db="EMBL/GenBank/DDBJ databases">
        <title>Mycena genomes resolve the evolution of fungal bioluminescence.</title>
        <authorList>
            <person name="Tsai I.J."/>
        </authorList>
    </citation>
    <scope>NUCLEOTIDE SEQUENCE</scope>
    <source>
        <strain evidence="2">110903Hualien_Pintung</strain>
    </source>
</reference>
<comment type="caution">
    <text evidence="2">The sequence shown here is derived from an EMBL/GenBank/DDBJ whole genome shotgun (WGS) entry which is preliminary data.</text>
</comment>
<gene>
    <name evidence="2" type="ORF">HMN09_01163800</name>
</gene>
<protein>
    <submittedName>
        <fullName evidence="2">Uncharacterized protein</fullName>
    </submittedName>
</protein>
<proteinExistence type="predicted"/>
<organism evidence="2 3">
    <name type="scientific">Mycena chlorophos</name>
    <name type="common">Agaric fungus</name>
    <name type="synonym">Agaricus chlorophos</name>
    <dbReference type="NCBI Taxonomy" id="658473"/>
    <lineage>
        <taxon>Eukaryota</taxon>
        <taxon>Fungi</taxon>
        <taxon>Dikarya</taxon>
        <taxon>Basidiomycota</taxon>
        <taxon>Agaricomycotina</taxon>
        <taxon>Agaricomycetes</taxon>
        <taxon>Agaricomycetidae</taxon>
        <taxon>Agaricales</taxon>
        <taxon>Marasmiineae</taxon>
        <taxon>Mycenaceae</taxon>
        <taxon>Mycena</taxon>
    </lineage>
</organism>
<feature type="compositionally biased region" description="Low complexity" evidence="1">
    <location>
        <begin position="40"/>
        <end position="81"/>
    </location>
</feature>
<sequence length="170" mass="17179">MDGIKKEYEAKLAKSVAEVAALEELLTSLLLRITAPKAGGSEASAAAGSDAGAGAASGSSGSSSGLGAEGSGAESGDVGSARESEDADAETAALWASVEQINALIAMEVDQQQSFQTLIRSADLNRPASNGRLGPRPGLDLKMNDDGEAVVDVKGKGKAKAVDLDYLQWA</sequence>